<dbReference type="VEuPathDB" id="AmoebaDB:DICPUDRAFT_57873"/>
<dbReference type="GO" id="GO:0003959">
    <property type="term" value="F:NADPH dehydrogenase activity"/>
    <property type="evidence" value="ECO:0007669"/>
    <property type="project" value="InterPro"/>
</dbReference>
<dbReference type="PANTHER" id="PTHR43303">
    <property type="entry name" value="NADPH DEHYDROGENASE C23G7.10C-RELATED"/>
    <property type="match status" value="1"/>
</dbReference>
<proteinExistence type="predicted"/>
<dbReference type="PANTHER" id="PTHR43303:SF1">
    <property type="entry name" value="NADH:FLAVIN OXIDOREDUCTASE_NADH OXIDASE DOMAIN-CONTAINING PROTEIN"/>
    <property type="match status" value="1"/>
</dbReference>
<dbReference type="EMBL" id="GL871273">
    <property type="protein sequence ID" value="EGC31154.1"/>
    <property type="molecule type" value="Genomic_DNA"/>
</dbReference>
<dbReference type="CDD" id="cd02932">
    <property type="entry name" value="OYE_YqiM_FMN"/>
    <property type="match status" value="1"/>
</dbReference>
<dbReference type="FunCoup" id="F0ZY25">
    <property type="interactions" value="2"/>
</dbReference>
<dbReference type="SUPFAM" id="SSF51395">
    <property type="entry name" value="FMN-linked oxidoreductases"/>
    <property type="match status" value="1"/>
</dbReference>
<feature type="domain" description="NADH:flavin oxidoreductase/NADH oxidase N-terminal" evidence="1">
    <location>
        <begin position="34"/>
        <end position="377"/>
    </location>
</feature>
<dbReference type="RefSeq" id="XP_003292320.1">
    <property type="nucleotide sequence ID" value="XM_003292272.1"/>
</dbReference>
<dbReference type="InterPro" id="IPR013785">
    <property type="entry name" value="Aldolase_TIM"/>
</dbReference>
<keyword evidence="3" id="KW-1185">Reference proteome</keyword>
<evidence type="ECO:0000313" key="3">
    <source>
        <dbReference type="Proteomes" id="UP000001064"/>
    </source>
</evidence>
<name>F0ZY25_DICPU</name>
<dbReference type="eggNOG" id="KOG0134">
    <property type="taxonomic scope" value="Eukaryota"/>
</dbReference>
<protein>
    <recommendedName>
        <fullName evidence="1">NADH:flavin oxidoreductase/NADH oxidase N-terminal domain-containing protein</fullName>
    </recommendedName>
</protein>
<dbReference type="Proteomes" id="UP000001064">
    <property type="component" value="Unassembled WGS sequence"/>
</dbReference>
<evidence type="ECO:0000313" key="2">
    <source>
        <dbReference type="EMBL" id="EGC31154.1"/>
    </source>
</evidence>
<evidence type="ECO:0000259" key="1">
    <source>
        <dbReference type="Pfam" id="PF00724"/>
    </source>
</evidence>
<gene>
    <name evidence="2" type="ORF">DICPUDRAFT_57873</name>
</gene>
<reference evidence="3" key="1">
    <citation type="journal article" date="2011" name="Genome Biol.">
        <title>Comparative genomics of the social amoebae Dictyostelium discoideum and Dictyostelium purpureum.</title>
        <authorList>
            <consortium name="US DOE Joint Genome Institute (JGI-PGF)"/>
            <person name="Sucgang R."/>
            <person name="Kuo A."/>
            <person name="Tian X."/>
            <person name="Salerno W."/>
            <person name="Parikh A."/>
            <person name="Feasley C.L."/>
            <person name="Dalin E."/>
            <person name="Tu H."/>
            <person name="Huang E."/>
            <person name="Barry K."/>
            <person name="Lindquist E."/>
            <person name="Shapiro H."/>
            <person name="Bruce D."/>
            <person name="Schmutz J."/>
            <person name="Salamov A."/>
            <person name="Fey P."/>
            <person name="Gaudet P."/>
            <person name="Anjard C."/>
            <person name="Babu M.M."/>
            <person name="Basu S."/>
            <person name="Bushmanova Y."/>
            <person name="van der Wel H."/>
            <person name="Katoh-Kurasawa M."/>
            <person name="Dinh C."/>
            <person name="Coutinho P.M."/>
            <person name="Saito T."/>
            <person name="Elias M."/>
            <person name="Schaap P."/>
            <person name="Kay R.R."/>
            <person name="Henrissat B."/>
            <person name="Eichinger L."/>
            <person name="Rivero F."/>
            <person name="Putnam N.H."/>
            <person name="West C.M."/>
            <person name="Loomis W.F."/>
            <person name="Chisholm R.L."/>
            <person name="Shaulsky G."/>
            <person name="Strassmann J.E."/>
            <person name="Queller D.C."/>
            <person name="Kuspa A."/>
            <person name="Grigoriev I.V."/>
        </authorList>
    </citation>
    <scope>NUCLEOTIDE SEQUENCE [LARGE SCALE GENOMIC DNA]</scope>
    <source>
        <strain evidence="3">QSDP1</strain>
    </source>
</reference>
<sequence>MEEFVFNHSSKPAYLKSAGELNDLTIVDETKAPKLFQKIQIKNIELKNRVVVSPMCTYSSYNNGYANDWHFSHYTSLAKGGPGLIIVEASAVVPEGRITYGDLGLWEDGQIKNLKRINDFAHQFGVKMGIQIAHSGRKGSSHPIFLDGSKNAIPPTDSRGWVVKGPSPIAWSDTMSVPLEMTTQDIKDAIEAFKQSARRSVEAGYDFLEIHSAHGYLLSSFLSPTSNKRTDEYTGSTFEGRIKLLLDIIQAVRTVWTTERPLAVRISCEEYVEGGWNMEDTVNLAKVLDTLDVDLLDCSSGGNNSKQVFKNVGPLYQVPFAHQAKQAVSKLLIGAVGIITNGKDAESVLQEEKSDLILVGRAFLKNPQLTYEFAQQLGVVISYIPQYELGNRKNRIDM</sequence>
<dbReference type="Pfam" id="PF00724">
    <property type="entry name" value="Oxidored_FMN"/>
    <property type="match status" value="1"/>
</dbReference>
<dbReference type="Gene3D" id="3.20.20.70">
    <property type="entry name" value="Aldolase class I"/>
    <property type="match status" value="1"/>
</dbReference>
<organism evidence="2 3">
    <name type="scientific">Dictyostelium purpureum</name>
    <name type="common">Slime mold</name>
    <dbReference type="NCBI Taxonomy" id="5786"/>
    <lineage>
        <taxon>Eukaryota</taxon>
        <taxon>Amoebozoa</taxon>
        <taxon>Evosea</taxon>
        <taxon>Eumycetozoa</taxon>
        <taxon>Dictyostelia</taxon>
        <taxon>Dictyosteliales</taxon>
        <taxon>Dictyosteliaceae</taxon>
        <taxon>Dictyostelium</taxon>
    </lineage>
</organism>
<dbReference type="AlphaFoldDB" id="F0ZY25"/>
<accession>F0ZY25</accession>
<dbReference type="InterPro" id="IPR001155">
    <property type="entry name" value="OxRdtase_FMN_N"/>
</dbReference>
<dbReference type="GeneID" id="10507968"/>
<dbReference type="KEGG" id="dpp:DICPUDRAFT_57873"/>
<dbReference type="OMA" id="EPHTNYQ"/>
<dbReference type="OrthoDB" id="276546at2759"/>
<dbReference type="InParanoid" id="F0ZY25"/>
<dbReference type="InterPro" id="IPR044152">
    <property type="entry name" value="YqjM-like"/>
</dbReference>
<dbReference type="STRING" id="5786.F0ZY25"/>
<dbReference type="GO" id="GO:0050661">
    <property type="term" value="F:NADP binding"/>
    <property type="evidence" value="ECO:0007669"/>
    <property type="project" value="InterPro"/>
</dbReference>
<dbReference type="GO" id="GO:0010181">
    <property type="term" value="F:FMN binding"/>
    <property type="evidence" value="ECO:0007669"/>
    <property type="project" value="InterPro"/>
</dbReference>